<keyword evidence="1" id="KW-0812">Transmembrane</keyword>
<dbReference type="EMBL" id="JAUSSY010000006">
    <property type="protein sequence ID" value="MDQ0118769.1"/>
    <property type="molecule type" value="Genomic_DNA"/>
</dbReference>
<name>A0ABT9UK26_9MICC</name>
<keyword evidence="1" id="KW-1133">Transmembrane helix</keyword>
<organism evidence="2 3">
    <name type="scientific">Pseudarthrobacter defluvii</name>
    <dbReference type="NCBI Taxonomy" id="410837"/>
    <lineage>
        <taxon>Bacteria</taxon>
        <taxon>Bacillati</taxon>
        <taxon>Actinomycetota</taxon>
        <taxon>Actinomycetes</taxon>
        <taxon>Micrococcales</taxon>
        <taxon>Micrococcaceae</taxon>
        <taxon>Pseudarthrobacter</taxon>
    </lineage>
</organism>
<dbReference type="Proteomes" id="UP001226389">
    <property type="component" value="Unassembled WGS sequence"/>
</dbReference>
<evidence type="ECO:0000313" key="2">
    <source>
        <dbReference type="EMBL" id="MDQ0118769.1"/>
    </source>
</evidence>
<feature type="transmembrane region" description="Helical" evidence="1">
    <location>
        <begin position="38"/>
        <end position="60"/>
    </location>
</feature>
<feature type="transmembrane region" description="Helical" evidence="1">
    <location>
        <begin position="12"/>
        <end position="32"/>
    </location>
</feature>
<accession>A0ABT9UK26</accession>
<sequence>MTSSWEQSWIPGRSSGFIAGYFAAIAGVFLLYLPDILLLVALLLAGGMLQLLLLPFAILVRRLRHRPEARVDSAWLLERHR</sequence>
<keyword evidence="3" id="KW-1185">Reference proteome</keyword>
<proteinExistence type="predicted"/>
<evidence type="ECO:0000313" key="3">
    <source>
        <dbReference type="Proteomes" id="UP001226389"/>
    </source>
</evidence>
<keyword evidence="1" id="KW-0472">Membrane</keyword>
<protein>
    <submittedName>
        <fullName evidence="2">Cytochrome c-type biogenesis protein CcmH/NrfF</fullName>
    </submittedName>
</protein>
<dbReference type="RefSeq" id="WP_307490010.1">
    <property type="nucleotide sequence ID" value="NZ_JAUSSY010000006.1"/>
</dbReference>
<reference evidence="2 3" key="1">
    <citation type="submission" date="2023-07" db="EMBL/GenBank/DDBJ databases">
        <title>Sorghum-associated microbial communities from plants grown in Nebraska, USA.</title>
        <authorList>
            <person name="Schachtman D."/>
        </authorList>
    </citation>
    <scope>NUCLEOTIDE SEQUENCE [LARGE SCALE GENOMIC DNA]</scope>
    <source>
        <strain evidence="2 3">DS994</strain>
    </source>
</reference>
<comment type="caution">
    <text evidence="2">The sequence shown here is derived from an EMBL/GenBank/DDBJ whole genome shotgun (WGS) entry which is preliminary data.</text>
</comment>
<evidence type="ECO:0000256" key="1">
    <source>
        <dbReference type="SAM" id="Phobius"/>
    </source>
</evidence>
<gene>
    <name evidence="2" type="ORF">J2T22_001955</name>
</gene>